<keyword evidence="3" id="KW-1185">Reference proteome</keyword>
<evidence type="ECO:0000313" key="3">
    <source>
        <dbReference type="Proteomes" id="UP000281553"/>
    </source>
</evidence>
<evidence type="ECO:0000256" key="1">
    <source>
        <dbReference type="SAM" id="MobiDB-lite"/>
    </source>
</evidence>
<dbReference type="OrthoDB" id="6260718at2759"/>
<accession>A0A3P7PHY8</accession>
<feature type="region of interest" description="Disordered" evidence="1">
    <location>
        <begin position="1"/>
        <end position="22"/>
    </location>
</feature>
<dbReference type="EMBL" id="UYRU01111687">
    <property type="protein sequence ID" value="VDN44477.1"/>
    <property type="molecule type" value="Genomic_DNA"/>
</dbReference>
<dbReference type="AlphaFoldDB" id="A0A3P7PHY8"/>
<reference evidence="2 3" key="1">
    <citation type="submission" date="2018-11" db="EMBL/GenBank/DDBJ databases">
        <authorList>
            <consortium name="Pathogen Informatics"/>
        </authorList>
    </citation>
    <scope>NUCLEOTIDE SEQUENCE [LARGE SCALE GENOMIC DNA]</scope>
</reference>
<gene>
    <name evidence="2" type="ORF">DILT_LOCUS19343</name>
</gene>
<name>A0A3P7PHY8_DIBLA</name>
<evidence type="ECO:0000313" key="2">
    <source>
        <dbReference type="EMBL" id="VDN44477.1"/>
    </source>
</evidence>
<organism evidence="2 3">
    <name type="scientific">Dibothriocephalus latus</name>
    <name type="common">Fish tapeworm</name>
    <name type="synonym">Diphyllobothrium latum</name>
    <dbReference type="NCBI Taxonomy" id="60516"/>
    <lineage>
        <taxon>Eukaryota</taxon>
        <taxon>Metazoa</taxon>
        <taxon>Spiralia</taxon>
        <taxon>Lophotrochozoa</taxon>
        <taxon>Platyhelminthes</taxon>
        <taxon>Cestoda</taxon>
        <taxon>Eucestoda</taxon>
        <taxon>Diphyllobothriidea</taxon>
        <taxon>Diphyllobothriidae</taxon>
        <taxon>Dibothriocephalus</taxon>
    </lineage>
</organism>
<protein>
    <submittedName>
        <fullName evidence="2">Uncharacterized protein</fullName>
    </submittedName>
</protein>
<feature type="non-terminal residue" evidence="2">
    <location>
        <position position="68"/>
    </location>
</feature>
<dbReference type="Proteomes" id="UP000281553">
    <property type="component" value="Unassembled WGS sequence"/>
</dbReference>
<proteinExistence type="predicted"/>
<sequence length="68" mass="7888">MGDEYQQFYEAEEDDTAANKSCTPADPDEHHFFQISVKLPQYEVRDPTVWFKKAEAVFASRQLTSELT</sequence>